<feature type="signal peptide" evidence="10">
    <location>
        <begin position="1"/>
        <end position="21"/>
    </location>
</feature>
<gene>
    <name evidence="11" type="primary">budA</name>
    <name evidence="11" type="ORF">ACFOET_08445</name>
</gene>
<organism evidence="11 12">
    <name type="scientific">Parapedobacter deserti</name>
    <dbReference type="NCBI Taxonomy" id="1912957"/>
    <lineage>
        <taxon>Bacteria</taxon>
        <taxon>Pseudomonadati</taxon>
        <taxon>Bacteroidota</taxon>
        <taxon>Sphingobacteriia</taxon>
        <taxon>Sphingobacteriales</taxon>
        <taxon>Sphingobacteriaceae</taxon>
        <taxon>Parapedobacter</taxon>
    </lineage>
</organism>
<evidence type="ECO:0000256" key="5">
    <source>
        <dbReference type="ARBA" id="ARBA00020164"/>
    </source>
</evidence>
<dbReference type="Gene3D" id="3.30.1330.80">
    <property type="entry name" value="Hypothetical protein, similar to alpha- acetolactate decarboxylase, domain 2"/>
    <property type="match status" value="2"/>
</dbReference>
<keyword evidence="8 9" id="KW-0456">Lyase</keyword>
<name>A0ABV7JLE9_9SPHI</name>
<keyword evidence="10" id="KW-0732">Signal</keyword>
<evidence type="ECO:0000256" key="1">
    <source>
        <dbReference type="ARBA" id="ARBA00001784"/>
    </source>
</evidence>
<evidence type="ECO:0000256" key="4">
    <source>
        <dbReference type="ARBA" id="ARBA00013204"/>
    </source>
</evidence>
<dbReference type="PIRSF" id="PIRSF001332">
    <property type="entry name" value="Acetolac_decarb"/>
    <property type="match status" value="1"/>
</dbReference>
<sequence>MKKTAAPIVLLAILVCAVSCADRAPAKKITDFVYQYSIMDALLAGVYDGNMTFGELKKHGDFGLGGFNTLDGELIMNHNEVYKMRYDGSIHAIPDADRTGIAFVKFFRPDSTFAVHAKGLTYDMLKDSISKRIARNSIYAIRITGKLKAIQARAPHPATKPYPPLAEYLATGGQYNFDFENVSGTLVGFYMPDYMEKTNIPGFHTHFITDDRKQGGHIFDFVTDEPLTVEVDQAEGITIAENTHPDWQKLNLKENRQNELHQVE</sequence>
<evidence type="ECO:0000256" key="2">
    <source>
        <dbReference type="ARBA" id="ARBA00005170"/>
    </source>
</evidence>
<evidence type="ECO:0000256" key="10">
    <source>
        <dbReference type="SAM" id="SignalP"/>
    </source>
</evidence>
<keyword evidence="6 9" id="KW-0210">Decarboxylase</keyword>
<dbReference type="RefSeq" id="WP_379021521.1">
    <property type="nucleotide sequence ID" value="NZ_JBHRTA010000027.1"/>
</dbReference>
<keyword evidence="7 9" id="KW-0005">Acetoin biosynthesis</keyword>
<dbReference type="NCBIfam" id="TIGR01252">
    <property type="entry name" value="acetolac_decarb"/>
    <property type="match status" value="1"/>
</dbReference>
<evidence type="ECO:0000256" key="7">
    <source>
        <dbReference type="ARBA" id="ARBA00023061"/>
    </source>
</evidence>
<dbReference type="InterPro" id="IPR005128">
    <property type="entry name" value="Acetolactate_a_deCO2ase"/>
</dbReference>
<comment type="similarity">
    <text evidence="3 9">Belongs to the alpha-acetolactate decarboxylase family.</text>
</comment>
<accession>A0ABV7JLE9</accession>
<dbReference type="CDD" id="cd17299">
    <property type="entry name" value="acetolactate_decarboxylase"/>
    <property type="match status" value="1"/>
</dbReference>
<comment type="catalytic activity">
    <reaction evidence="1 9">
        <text>(2S)-2-acetolactate + H(+) = (R)-acetoin + CO2</text>
        <dbReference type="Rhea" id="RHEA:21580"/>
        <dbReference type="ChEBI" id="CHEBI:15378"/>
        <dbReference type="ChEBI" id="CHEBI:15686"/>
        <dbReference type="ChEBI" id="CHEBI:16526"/>
        <dbReference type="ChEBI" id="CHEBI:58476"/>
        <dbReference type="EC" id="4.1.1.5"/>
    </reaction>
</comment>
<dbReference type="Proteomes" id="UP001595526">
    <property type="component" value="Unassembled WGS sequence"/>
</dbReference>
<dbReference type="PANTHER" id="PTHR35524:SF1">
    <property type="entry name" value="ALPHA-ACETOLACTATE DECARBOXYLASE"/>
    <property type="match status" value="1"/>
</dbReference>
<evidence type="ECO:0000256" key="6">
    <source>
        <dbReference type="ARBA" id="ARBA00022793"/>
    </source>
</evidence>
<evidence type="ECO:0000256" key="3">
    <source>
        <dbReference type="ARBA" id="ARBA00007106"/>
    </source>
</evidence>
<reference evidence="12" key="1">
    <citation type="journal article" date="2019" name="Int. J. Syst. Evol. Microbiol.">
        <title>The Global Catalogue of Microorganisms (GCM) 10K type strain sequencing project: providing services to taxonomists for standard genome sequencing and annotation.</title>
        <authorList>
            <consortium name="The Broad Institute Genomics Platform"/>
            <consortium name="The Broad Institute Genome Sequencing Center for Infectious Disease"/>
            <person name="Wu L."/>
            <person name="Ma J."/>
        </authorList>
    </citation>
    <scope>NUCLEOTIDE SEQUENCE [LARGE SCALE GENOMIC DNA]</scope>
    <source>
        <strain evidence="12">KCTC 52416</strain>
    </source>
</reference>
<dbReference type="Pfam" id="PF03306">
    <property type="entry name" value="AAL_decarboxy"/>
    <property type="match status" value="1"/>
</dbReference>
<evidence type="ECO:0000313" key="11">
    <source>
        <dbReference type="EMBL" id="MFC3197638.1"/>
    </source>
</evidence>
<protein>
    <recommendedName>
        <fullName evidence="5 9">Alpha-acetolactate decarboxylase</fullName>
        <ecNumber evidence="4 9">4.1.1.5</ecNumber>
    </recommendedName>
</protein>
<dbReference type="PANTHER" id="PTHR35524">
    <property type="entry name" value="ALPHA-ACETOLACTATE DECARBOXYLASE"/>
    <property type="match status" value="1"/>
</dbReference>
<dbReference type="SUPFAM" id="SSF117856">
    <property type="entry name" value="AF0104/ALDC/Ptd012-like"/>
    <property type="match status" value="1"/>
</dbReference>
<evidence type="ECO:0000313" key="12">
    <source>
        <dbReference type="Proteomes" id="UP001595526"/>
    </source>
</evidence>
<keyword evidence="12" id="KW-1185">Reference proteome</keyword>
<dbReference type="GO" id="GO:0047605">
    <property type="term" value="F:acetolactate decarboxylase activity"/>
    <property type="evidence" value="ECO:0007669"/>
    <property type="project" value="UniProtKB-EC"/>
</dbReference>
<evidence type="ECO:0000256" key="9">
    <source>
        <dbReference type="PIRNR" id="PIRNR001332"/>
    </source>
</evidence>
<comment type="pathway">
    <text evidence="2 9">Polyol metabolism; (R,R)-butane-2,3-diol biosynthesis; (R,R)-butane-2,3-diol from pyruvate: step 2/3.</text>
</comment>
<dbReference type="EC" id="4.1.1.5" evidence="4 9"/>
<evidence type="ECO:0000256" key="8">
    <source>
        <dbReference type="ARBA" id="ARBA00023239"/>
    </source>
</evidence>
<proteinExistence type="inferred from homology"/>
<dbReference type="EMBL" id="JBHRTA010000027">
    <property type="protein sequence ID" value="MFC3197638.1"/>
    <property type="molecule type" value="Genomic_DNA"/>
</dbReference>
<feature type="chain" id="PRO_5047106219" description="Alpha-acetolactate decarboxylase" evidence="10">
    <location>
        <begin position="22"/>
        <end position="264"/>
    </location>
</feature>
<comment type="caution">
    <text evidence="11">The sequence shown here is derived from an EMBL/GenBank/DDBJ whole genome shotgun (WGS) entry which is preliminary data.</text>
</comment>